<feature type="domain" description="4-O-methyl-glucuronoyl methylesterase-like" evidence="9">
    <location>
        <begin position="105"/>
        <end position="333"/>
    </location>
</feature>
<keyword evidence="4" id="KW-0378">Hydrolase</keyword>
<evidence type="ECO:0000256" key="8">
    <source>
        <dbReference type="SAM" id="SignalP"/>
    </source>
</evidence>
<feature type="chain" id="PRO_5034818212" description="(4-O-methyl)-D-glucuronate--lignin esterase" evidence="8">
    <location>
        <begin position="17"/>
        <end position="482"/>
    </location>
</feature>
<name>A0A8H4W4T7_9HELO</name>
<protein>
    <recommendedName>
        <fullName evidence="7">(4-O-methyl)-D-glucuronate--lignin esterase</fullName>
        <ecNumber evidence="7">3.1.1.117</ecNumber>
    </recommendedName>
</protein>
<dbReference type="AlphaFoldDB" id="A0A8H4W4T7"/>
<keyword evidence="11" id="KW-1185">Reference proteome</keyword>
<evidence type="ECO:0000256" key="2">
    <source>
        <dbReference type="ARBA" id="ARBA00022487"/>
    </source>
</evidence>
<accession>A0A8H4W4T7</accession>
<keyword evidence="5" id="KW-0439">Lignin degradation</keyword>
<sequence length="482" mass="52047">MKFFAPILLCAIPSLAAPSASEDVRGSCPDLPTKKNLTTSITTLPDPFLFSNGKRVSSQHQWNCRQKEISQLIQDYELGAKPARPTDFSVAWDNVSKVLVVAPAVDGKKISFNVTIKYPSTTTGAGPFPAIIAIGGASIPLPASVASITFVNDEIASQYGIQSRGKGLFYDLYGSDASAGAMIAWAWATSRIIDALEMTPDAQIDTSKIAVTGCSRNGKGALVVGAFDKRIALTIPQESGTGGAGCWRLADDTYSQGINIQTAHELVGENSWCSKDFDAYATSINLLPFDHHMLAGLVAPRGLLVIENNINWLGPQSTYGCMKTANKIWQALGAQDNMGFTEIGVHSHCRFPAEQQSILSAYISQFLFDTPSNTSVMATTVASSFNETKSKRRGVHNPEFYNVGMGKLTSSFAVHCFRTNTVLDTENSTSVRATLQLKDIDTQGQGRLVENLGNDLRTLVGADALEERSTQERTGKRRWGLT</sequence>
<evidence type="ECO:0000256" key="6">
    <source>
        <dbReference type="ARBA" id="ARBA00024511"/>
    </source>
</evidence>
<dbReference type="InterPro" id="IPR054579">
    <property type="entry name" value="GCE-like_dom"/>
</dbReference>
<dbReference type="OrthoDB" id="3781271at2759"/>
<dbReference type="GO" id="GO:0052689">
    <property type="term" value="F:carboxylic ester hydrolase activity"/>
    <property type="evidence" value="ECO:0007669"/>
    <property type="project" value="UniProtKB-KW"/>
</dbReference>
<evidence type="ECO:0000313" key="10">
    <source>
        <dbReference type="EMBL" id="KAF4633521.1"/>
    </source>
</evidence>
<evidence type="ECO:0000256" key="1">
    <source>
        <dbReference type="ARBA" id="ARBA00010092"/>
    </source>
</evidence>
<dbReference type="Proteomes" id="UP000566819">
    <property type="component" value="Unassembled WGS sequence"/>
</dbReference>
<dbReference type="EMBL" id="JAAMPI010000253">
    <property type="protein sequence ID" value="KAF4633521.1"/>
    <property type="molecule type" value="Genomic_DNA"/>
</dbReference>
<evidence type="ECO:0000256" key="4">
    <source>
        <dbReference type="ARBA" id="ARBA00022801"/>
    </source>
</evidence>
<dbReference type="Gene3D" id="3.40.50.1820">
    <property type="entry name" value="alpha/beta hydrolase"/>
    <property type="match status" value="1"/>
</dbReference>
<evidence type="ECO:0000256" key="7">
    <source>
        <dbReference type="ARBA" id="ARBA00026105"/>
    </source>
</evidence>
<dbReference type="Pfam" id="PF22244">
    <property type="entry name" value="GCE_fung"/>
    <property type="match status" value="1"/>
</dbReference>
<comment type="caution">
    <text evidence="10">The sequence shown here is derived from an EMBL/GenBank/DDBJ whole genome shotgun (WGS) entry which is preliminary data.</text>
</comment>
<comment type="similarity">
    <text evidence="1">Belongs to the carbohydrate esterase 15 (CE15) family.</text>
</comment>
<evidence type="ECO:0000256" key="3">
    <source>
        <dbReference type="ARBA" id="ARBA00022729"/>
    </source>
</evidence>
<evidence type="ECO:0000256" key="5">
    <source>
        <dbReference type="ARBA" id="ARBA00023185"/>
    </source>
</evidence>
<gene>
    <name evidence="10" type="ORF">G7Y89_g4604</name>
</gene>
<comment type="catalytic activity">
    <reaction evidence="6">
        <text>a 4-O-methyl-alpha-D-glucuronosyl ester derivative + H2O = 4-O-methyl-alpha-D-glucuronate derivative + an alcohol + H(+)</text>
        <dbReference type="Rhea" id="RHEA:67452"/>
        <dbReference type="ChEBI" id="CHEBI:15377"/>
        <dbReference type="ChEBI" id="CHEBI:15378"/>
        <dbReference type="ChEBI" id="CHEBI:30879"/>
        <dbReference type="ChEBI" id="CHEBI:171667"/>
        <dbReference type="ChEBI" id="CHEBI:171668"/>
        <dbReference type="EC" id="3.1.1.117"/>
    </reaction>
    <physiologicalReaction direction="left-to-right" evidence="6">
        <dbReference type="Rhea" id="RHEA:67453"/>
    </physiologicalReaction>
</comment>
<keyword evidence="2" id="KW-0719">Serine esterase</keyword>
<dbReference type="GO" id="GO:0046274">
    <property type="term" value="P:lignin catabolic process"/>
    <property type="evidence" value="ECO:0007669"/>
    <property type="project" value="UniProtKB-KW"/>
</dbReference>
<evidence type="ECO:0000259" key="9">
    <source>
        <dbReference type="Pfam" id="PF22244"/>
    </source>
</evidence>
<dbReference type="EC" id="3.1.1.117" evidence="7"/>
<dbReference type="InterPro" id="IPR029058">
    <property type="entry name" value="AB_hydrolase_fold"/>
</dbReference>
<keyword evidence="3 8" id="KW-0732">Signal</keyword>
<proteinExistence type="inferred from homology"/>
<feature type="signal peptide" evidence="8">
    <location>
        <begin position="1"/>
        <end position="16"/>
    </location>
</feature>
<reference evidence="10 11" key="1">
    <citation type="submission" date="2020-03" db="EMBL/GenBank/DDBJ databases">
        <title>Draft Genome Sequence of Cudoniella acicularis.</title>
        <authorList>
            <person name="Buettner E."/>
            <person name="Kellner H."/>
        </authorList>
    </citation>
    <scope>NUCLEOTIDE SEQUENCE [LARGE SCALE GENOMIC DNA]</scope>
    <source>
        <strain evidence="10 11">DSM 108380</strain>
    </source>
</reference>
<organism evidence="10 11">
    <name type="scientific">Cudoniella acicularis</name>
    <dbReference type="NCBI Taxonomy" id="354080"/>
    <lineage>
        <taxon>Eukaryota</taxon>
        <taxon>Fungi</taxon>
        <taxon>Dikarya</taxon>
        <taxon>Ascomycota</taxon>
        <taxon>Pezizomycotina</taxon>
        <taxon>Leotiomycetes</taxon>
        <taxon>Helotiales</taxon>
        <taxon>Tricladiaceae</taxon>
        <taxon>Cudoniella</taxon>
    </lineage>
</organism>
<dbReference type="SUPFAM" id="SSF53474">
    <property type="entry name" value="alpha/beta-Hydrolases"/>
    <property type="match status" value="1"/>
</dbReference>
<evidence type="ECO:0000313" key="11">
    <source>
        <dbReference type="Proteomes" id="UP000566819"/>
    </source>
</evidence>